<keyword evidence="10" id="KW-1185">Reference proteome</keyword>
<evidence type="ECO:0000256" key="1">
    <source>
        <dbReference type="ARBA" id="ARBA00002530"/>
    </source>
</evidence>
<reference evidence="9" key="3">
    <citation type="submission" date="2025-09" db="UniProtKB">
        <authorList>
            <consortium name="Ensembl"/>
        </authorList>
    </citation>
    <scope>IDENTIFICATION</scope>
</reference>
<dbReference type="Pfam" id="PF00400">
    <property type="entry name" value="WD40"/>
    <property type="match status" value="1"/>
</dbReference>
<comment type="similarity">
    <text evidence="2 7">Belongs to the WD repeat DDB2/WDR76 family.</text>
</comment>
<comment type="subunit">
    <text evidence="7">Interacts with CUL4A and/or CUL4B.</text>
</comment>
<dbReference type="GO" id="GO:2000001">
    <property type="term" value="P:regulation of DNA damage checkpoint"/>
    <property type="evidence" value="ECO:0007669"/>
    <property type="project" value="TreeGrafter"/>
</dbReference>
<dbReference type="PANTHER" id="PTHR14773:SF0">
    <property type="entry name" value="WD REPEAT-CONTAINING PROTEIN 76"/>
    <property type="match status" value="1"/>
</dbReference>
<feature type="repeat" description="WD" evidence="6">
    <location>
        <begin position="282"/>
        <end position="315"/>
    </location>
</feature>
<evidence type="ECO:0000256" key="2">
    <source>
        <dbReference type="ARBA" id="ARBA00005434"/>
    </source>
</evidence>
<organism evidence="9 10">
    <name type="scientific">Sphaeramia orbicularis</name>
    <name type="common">orbiculate cardinalfish</name>
    <dbReference type="NCBI Taxonomy" id="375764"/>
    <lineage>
        <taxon>Eukaryota</taxon>
        <taxon>Metazoa</taxon>
        <taxon>Chordata</taxon>
        <taxon>Craniata</taxon>
        <taxon>Vertebrata</taxon>
        <taxon>Euteleostomi</taxon>
        <taxon>Actinopterygii</taxon>
        <taxon>Neopterygii</taxon>
        <taxon>Teleostei</taxon>
        <taxon>Neoteleostei</taxon>
        <taxon>Acanthomorphata</taxon>
        <taxon>Gobiaria</taxon>
        <taxon>Kurtiformes</taxon>
        <taxon>Apogonoidei</taxon>
        <taxon>Apogonidae</taxon>
        <taxon>Apogoninae</taxon>
        <taxon>Sphaeramia</taxon>
    </lineage>
</organism>
<keyword evidence="5" id="KW-0677">Repeat</keyword>
<evidence type="ECO:0000256" key="3">
    <source>
        <dbReference type="ARBA" id="ARBA00021234"/>
    </source>
</evidence>
<comment type="function">
    <text evidence="1 7">Specifically binds 5-hydroxymethylcytosine (5hmC), suggesting that it acts as a specific reader of 5hmC.</text>
</comment>
<dbReference type="InterPro" id="IPR001680">
    <property type="entry name" value="WD40_rpt"/>
</dbReference>
<dbReference type="SMART" id="SM00320">
    <property type="entry name" value="WD40"/>
    <property type="match status" value="5"/>
</dbReference>
<dbReference type="InterPro" id="IPR015943">
    <property type="entry name" value="WD40/YVTN_repeat-like_dom_sf"/>
</dbReference>
<dbReference type="AlphaFoldDB" id="A0A673BKQ1"/>
<dbReference type="Gene3D" id="2.130.10.10">
    <property type="entry name" value="YVTN repeat-like/Quinoprotein amine dehydrogenase"/>
    <property type="match status" value="1"/>
</dbReference>
<feature type="compositionally biased region" description="Polar residues" evidence="8">
    <location>
        <begin position="1"/>
        <end position="10"/>
    </location>
</feature>
<sequence length="414" mass="45980">MRSQAAQSESLPARRSLRLQNKEAEVLTLPPEPKGTLTYEQPLKKPPGPLPMIPVNLDEGSKLPSQLVELCSESSTEQVKAKLHLKEYRSALSHMKITPGRVAKVVKDRIFSAAFHPCTSSLFMAAGDKWGRVGLWSVESDWGHDGVLLFEPHTRPVGCMAFSTAQPTHLLSLSYDGSLRCMDVEKAVFNDVYDTADGLKTFSFMSDDCLSLLVGNWYGEVAVVDRRTPGNTHESLHTLDQVLRCVSVHPLQKQYFAVAERKTVSIYDSRYLKRNIQPVSQLRGHSLSISSAYFSPCTGNRVLTSCMDGNIRIYDTSALTSEAPLLTAIRHNMNTGRWLTKLSAMWDPKQEDCFVVGSMALPRCVQVFHENGQLQHTFKDDENLTTVLSVTAFHPTRNALLGGNASGRLHAFSD</sequence>
<keyword evidence="4 6" id="KW-0853">WD repeat</keyword>
<dbReference type="Ensembl" id="ENSSORT00005043428.1">
    <property type="protein sequence ID" value="ENSSORP00005042350.1"/>
    <property type="gene ID" value="ENSSORG00005019633.1"/>
</dbReference>
<gene>
    <name evidence="9" type="primary">wdr76</name>
</gene>
<feature type="region of interest" description="Disordered" evidence="8">
    <location>
        <begin position="1"/>
        <end position="45"/>
    </location>
</feature>
<dbReference type="PROSITE" id="PS50082">
    <property type="entry name" value="WD_REPEATS_2"/>
    <property type="match status" value="1"/>
</dbReference>
<name>A0A673BKQ1_9TELE</name>
<accession>A0A673BKQ1</accession>
<evidence type="ECO:0000256" key="4">
    <source>
        <dbReference type="ARBA" id="ARBA00022574"/>
    </source>
</evidence>
<dbReference type="InterPro" id="IPR036322">
    <property type="entry name" value="WD40_repeat_dom_sf"/>
</dbReference>
<evidence type="ECO:0000256" key="5">
    <source>
        <dbReference type="ARBA" id="ARBA00022737"/>
    </source>
</evidence>
<dbReference type="PANTHER" id="PTHR14773">
    <property type="entry name" value="WD REPEAT-CONTAINING PROTEIN 76"/>
    <property type="match status" value="1"/>
</dbReference>
<proteinExistence type="inferred from homology"/>
<evidence type="ECO:0000313" key="9">
    <source>
        <dbReference type="Ensembl" id="ENSSORP00005042350.1"/>
    </source>
</evidence>
<dbReference type="SUPFAM" id="SSF50978">
    <property type="entry name" value="WD40 repeat-like"/>
    <property type="match status" value="1"/>
</dbReference>
<evidence type="ECO:0000256" key="7">
    <source>
        <dbReference type="RuleBase" id="RU365004"/>
    </source>
</evidence>
<protein>
    <recommendedName>
        <fullName evidence="3 7">WD repeat-containing protein 76</fullName>
    </recommendedName>
</protein>
<evidence type="ECO:0000256" key="8">
    <source>
        <dbReference type="SAM" id="MobiDB-lite"/>
    </source>
</evidence>
<dbReference type="InParanoid" id="A0A673BKQ1"/>
<dbReference type="FunFam" id="2.130.10.10:FF:000180">
    <property type="entry name" value="WD repeat-containing protein 76"/>
    <property type="match status" value="1"/>
</dbReference>
<reference evidence="9" key="2">
    <citation type="submission" date="2025-08" db="UniProtKB">
        <authorList>
            <consortium name="Ensembl"/>
        </authorList>
    </citation>
    <scope>IDENTIFICATION</scope>
</reference>
<dbReference type="GO" id="GO:0005634">
    <property type="term" value="C:nucleus"/>
    <property type="evidence" value="ECO:0007669"/>
    <property type="project" value="TreeGrafter"/>
</dbReference>
<dbReference type="Proteomes" id="UP000472271">
    <property type="component" value="Chromosome 3"/>
</dbReference>
<dbReference type="GO" id="GO:0003677">
    <property type="term" value="F:DNA binding"/>
    <property type="evidence" value="ECO:0007669"/>
    <property type="project" value="TreeGrafter"/>
</dbReference>
<dbReference type="InterPro" id="IPR050853">
    <property type="entry name" value="WD_repeat_DNA-damage-binding"/>
</dbReference>
<evidence type="ECO:0000313" key="10">
    <source>
        <dbReference type="Proteomes" id="UP000472271"/>
    </source>
</evidence>
<reference evidence="9" key="1">
    <citation type="submission" date="2019-06" db="EMBL/GenBank/DDBJ databases">
        <authorList>
            <consortium name="Wellcome Sanger Institute Data Sharing"/>
        </authorList>
    </citation>
    <scope>NUCLEOTIDE SEQUENCE [LARGE SCALE GENOMIC DNA]</scope>
</reference>
<evidence type="ECO:0000256" key="6">
    <source>
        <dbReference type="PROSITE-ProRule" id="PRU00221"/>
    </source>
</evidence>